<reference evidence="1" key="1">
    <citation type="journal article" date="2015" name="Nature">
        <title>Complex archaea that bridge the gap between prokaryotes and eukaryotes.</title>
        <authorList>
            <person name="Spang A."/>
            <person name="Saw J.H."/>
            <person name="Jorgensen S.L."/>
            <person name="Zaremba-Niedzwiedzka K."/>
            <person name="Martijn J."/>
            <person name="Lind A.E."/>
            <person name="van Eijk R."/>
            <person name="Schleper C."/>
            <person name="Guy L."/>
            <person name="Ettema T.J."/>
        </authorList>
    </citation>
    <scope>NUCLEOTIDE SEQUENCE</scope>
</reference>
<feature type="non-terminal residue" evidence="1">
    <location>
        <position position="1"/>
    </location>
</feature>
<organism evidence="1">
    <name type="scientific">marine sediment metagenome</name>
    <dbReference type="NCBI Taxonomy" id="412755"/>
    <lineage>
        <taxon>unclassified sequences</taxon>
        <taxon>metagenomes</taxon>
        <taxon>ecological metagenomes</taxon>
    </lineage>
</organism>
<protein>
    <submittedName>
        <fullName evidence="1">Uncharacterized protein</fullName>
    </submittedName>
</protein>
<evidence type="ECO:0000313" key="1">
    <source>
        <dbReference type="EMBL" id="KKL94520.1"/>
    </source>
</evidence>
<comment type="caution">
    <text evidence="1">The sequence shown here is derived from an EMBL/GenBank/DDBJ whole genome shotgun (WGS) entry which is preliminary data.</text>
</comment>
<dbReference type="AlphaFoldDB" id="A0A0F9IL60"/>
<dbReference type="EMBL" id="LAZR01018904">
    <property type="protein sequence ID" value="KKL94520.1"/>
    <property type="molecule type" value="Genomic_DNA"/>
</dbReference>
<proteinExistence type="predicted"/>
<sequence length="37" mass="4061">FLNLAEGLLGRIVGAKIVEGRDCDQHQGFYPGDTTLR</sequence>
<accession>A0A0F9IL60</accession>
<gene>
    <name evidence="1" type="ORF">LCGC14_1863820</name>
</gene>
<name>A0A0F9IL60_9ZZZZ</name>